<gene>
    <name evidence="1" type="ORF">Bca52824_035633</name>
</gene>
<dbReference type="Proteomes" id="UP000886595">
    <property type="component" value="Unassembled WGS sequence"/>
</dbReference>
<accession>A0A8X7V2X9</accession>
<dbReference type="EMBL" id="JAAMPC010000008">
    <property type="protein sequence ID" value="KAG2299161.1"/>
    <property type="molecule type" value="Genomic_DNA"/>
</dbReference>
<comment type="caution">
    <text evidence="1">The sequence shown here is derived from an EMBL/GenBank/DDBJ whole genome shotgun (WGS) entry which is preliminary data.</text>
</comment>
<reference evidence="1 2" key="1">
    <citation type="submission" date="2020-02" db="EMBL/GenBank/DDBJ databases">
        <authorList>
            <person name="Ma Q."/>
            <person name="Huang Y."/>
            <person name="Song X."/>
            <person name="Pei D."/>
        </authorList>
    </citation>
    <scope>NUCLEOTIDE SEQUENCE [LARGE SCALE GENOMIC DNA]</scope>
    <source>
        <strain evidence="1">Sxm20200214</strain>
        <tissue evidence="1">Leaf</tissue>
    </source>
</reference>
<evidence type="ECO:0000313" key="1">
    <source>
        <dbReference type="EMBL" id="KAG2299161.1"/>
    </source>
</evidence>
<organism evidence="1 2">
    <name type="scientific">Brassica carinata</name>
    <name type="common">Ethiopian mustard</name>
    <name type="synonym">Abyssinian cabbage</name>
    <dbReference type="NCBI Taxonomy" id="52824"/>
    <lineage>
        <taxon>Eukaryota</taxon>
        <taxon>Viridiplantae</taxon>
        <taxon>Streptophyta</taxon>
        <taxon>Embryophyta</taxon>
        <taxon>Tracheophyta</taxon>
        <taxon>Spermatophyta</taxon>
        <taxon>Magnoliopsida</taxon>
        <taxon>eudicotyledons</taxon>
        <taxon>Gunneridae</taxon>
        <taxon>Pentapetalae</taxon>
        <taxon>rosids</taxon>
        <taxon>malvids</taxon>
        <taxon>Brassicales</taxon>
        <taxon>Brassicaceae</taxon>
        <taxon>Brassiceae</taxon>
        <taxon>Brassica</taxon>
    </lineage>
</organism>
<proteinExistence type="predicted"/>
<protein>
    <submittedName>
        <fullName evidence="1">Uncharacterized protein</fullName>
    </submittedName>
</protein>
<sequence>MVRKRSISRSFRLVISPGIFLPRKVRWRNVGFVPLTLTGKIGKMSRGRRKTRGLGLRGEDINAFMNRIFKATRSCGFRFLKFSRLMRFAEESR</sequence>
<name>A0A8X7V2X9_BRACI</name>
<keyword evidence="2" id="KW-1185">Reference proteome</keyword>
<dbReference type="AlphaFoldDB" id="A0A8X7V2X9"/>
<evidence type="ECO:0000313" key="2">
    <source>
        <dbReference type="Proteomes" id="UP000886595"/>
    </source>
</evidence>